<dbReference type="EMBL" id="GISG01007300">
    <property type="protein sequence ID" value="MBA4615396.1"/>
    <property type="molecule type" value="Transcribed_RNA"/>
</dbReference>
<proteinExistence type="predicted"/>
<sequence length="164" mass="18826">MLNAKLPFPFYRHKGDKLSSLLFSCLPQLLRKLVNHLLVPVFLSSFSVHTSDVQKCHLSWLVEALSNWRLCLLIHVHDHLSGIKVNEGVKVKPTHVCLALELDPSIPTSSHHKVLDMAAEPCLSPFLLHDFTNLRLCIIVRPLKLWYQWLHVNDSVFSIILVQR</sequence>
<evidence type="ECO:0000313" key="1">
    <source>
        <dbReference type="EMBL" id="MBA4615396.1"/>
    </source>
</evidence>
<name>A0A7C8YD48_OPUST</name>
<reference evidence="1" key="2">
    <citation type="submission" date="2020-07" db="EMBL/GenBank/DDBJ databases">
        <authorList>
            <person name="Vera ALvarez R."/>
            <person name="Arias-Moreno D.M."/>
            <person name="Jimenez-Jacinto V."/>
            <person name="Jimenez-Bremont J.F."/>
            <person name="Swaminathan K."/>
            <person name="Moose S.P."/>
            <person name="Guerrero-Gonzalez M.L."/>
            <person name="Marino-Ramirez L."/>
            <person name="Landsman D."/>
            <person name="Rodriguez-Kessler M."/>
            <person name="Delgado-Sanchez P."/>
        </authorList>
    </citation>
    <scope>NUCLEOTIDE SEQUENCE</scope>
    <source>
        <tissue evidence="1">Cladode</tissue>
    </source>
</reference>
<organism evidence="1">
    <name type="scientific">Opuntia streptacantha</name>
    <name type="common">Prickly pear cactus</name>
    <name type="synonym">Opuntia cardona</name>
    <dbReference type="NCBI Taxonomy" id="393608"/>
    <lineage>
        <taxon>Eukaryota</taxon>
        <taxon>Viridiplantae</taxon>
        <taxon>Streptophyta</taxon>
        <taxon>Embryophyta</taxon>
        <taxon>Tracheophyta</taxon>
        <taxon>Spermatophyta</taxon>
        <taxon>Magnoliopsida</taxon>
        <taxon>eudicotyledons</taxon>
        <taxon>Gunneridae</taxon>
        <taxon>Pentapetalae</taxon>
        <taxon>Caryophyllales</taxon>
        <taxon>Cactineae</taxon>
        <taxon>Cactaceae</taxon>
        <taxon>Opuntioideae</taxon>
        <taxon>Opuntia</taxon>
    </lineage>
</organism>
<protein>
    <submittedName>
        <fullName evidence="1">Uncharacterized protein</fullName>
    </submittedName>
</protein>
<dbReference type="AlphaFoldDB" id="A0A7C8YD48"/>
<reference evidence="1" key="1">
    <citation type="journal article" date="2013" name="J. Plant Res.">
        <title>Effect of fungi and light on seed germination of three Opuntia species from semiarid lands of central Mexico.</title>
        <authorList>
            <person name="Delgado-Sanchez P."/>
            <person name="Jimenez-Bremont J.F."/>
            <person name="Guerrero-Gonzalez Mde L."/>
            <person name="Flores J."/>
        </authorList>
    </citation>
    <scope>NUCLEOTIDE SEQUENCE</scope>
    <source>
        <tissue evidence="1">Cladode</tissue>
    </source>
</reference>
<accession>A0A7C8YD48</accession>
<dbReference type="EMBL" id="GISG01007299">
    <property type="protein sequence ID" value="MBA4615395.1"/>
    <property type="molecule type" value="Transcribed_RNA"/>
</dbReference>